<sequence>MVEKIAEGAFGRLLRYWRQVRKRSQEDVALEIDSSIKHISFLENGRSLPSRDIILRLAKYLGLSGRETNNLLASANYAPVNIEKFNLEDSAMLRASLSNILRGLEPYPSAIIDRTGNVRMLNRAWVEVIGKQVPSIHRQTHFNVMDMFLAPDGLKLYMENWQDVICALLVTLQQEVLMFQDADSITTLQRYLADPSVPSDWQIRGANRMSMSGMYSRINLPGDRPRDYLHVLNIVGSLRVVPDPVLMIYSIFTEDEEQAEAWRQRLIGSTYQHPLLVD</sequence>
<dbReference type="Pfam" id="PF13560">
    <property type="entry name" value="HTH_31"/>
    <property type="match status" value="1"/>
</dbReference>
<dbReference type="Proteomes" id="UP000295554">
    <property type="component" value="Unassembled WGS sequence"/>
</dbReference>
<gene>
    <name evidence="2" type="ORF">E2F43_15685</name>
</gene>
<dbReference type="PANTHER" id="PTHR35010:SF4">
    <property type="entry name" value="BLL5781 PROTEIN"/>
    <property type="match status" value="1"/>
</dbReference>
<keyword evidence="3" id="KW-1185">Reference proteome</keyword>
<dbReference type="OrthoDB" id="2959414at2"/>
<evidence type="ECO:0000259" key="1">
    <source>
        <dbReference type="PROSITE" id="PS50943"/>
    </source>
</evidence>
<dbReference type="Pfam" id="PF17765">
    <property type="entry name" value="MLTR_LBD"/>
    <property type="match status" value="1"/>
</dbReference>
<accession>A0A4R5LNK3</accession>
<protein>
    <submittedName>
        <fullName evidence="2">XRE family transcriptional regulator</fullName>
    </submittedName>
</protein>
<dbReference type="Gene3D" id="3.30.450.180">
    <property type="match status" value="1"/>
</dbReference>
<comment type="caution">
    <text evidence="2">The sequence shown here is derived from an EMBL/GenBank/DDBJ whole genome shotgun (WGS) entry which is preliminary data.</text>
</comment>
<dbReference type="SMART" id="SM00530">
    <property type="entry name" value="HTH_XRE"/>
    <property type="match status" value="1"/>
</dbReference>
<reference evidence="2 3" key="1">
    <citation type="submission" date="2019-03" db="EMBL/GenBank/DDBJ databases">
        <title>Seongchinamella monodicae gen. nov., sp. nov., a novel member of the Gammaproteobacteria isolated from a tidal mudflat of beach.</title>
        <authorList>
            <person name="Yang H.G."/>
            <person name="Kang J.W."/>
            <person name="Lee S.D."/>
        </authorList>
    </citation>
    <scope>NUCLEOTIDE SEQUENCE [LARGE SCALE GENOMIC DNA]</scope>
    <source>
        <strain evidence="2 3">GH4-78</strain>
    </source>
</reference>
<feature type="domain" description="HTH cro/C1-type" evidence="1">
    <location>
        <begin position="14"/>
        <end position="68"/>
    </location>
</feature>
<dbReference type="PROSITE" id="PS50943">
    <property type="entry name" value="HTH_CROC1"/>
    <property type="match status" value="1"/>
</dbReference>
<dbReference type="Gene3D" id="1.10.260.40">
    <property type="entry name" value="lambda repressor-like DNA-binding domains"/>
    <property type="match status" value="1"/>
</dbReference>
<dbReference type="AlphaFoldDB" id="A0A4R5LNK3"/>
<dbReference type="InterPro" id="IPR041413">
    <property type="entry name" value="MLTR_LBD"/>
</dbReference>
<dbReference type="RefSeq" id="WP_133214417.1">
    <property type="nucleotide sequence ID" value="NZ_SMSE01000004.1"/>
</dbReference>
<organism evidence="2 3">
    <name type="scientific">Seongchinamella unica</name>
    <dbReference type="NCBI Taxonomy" id="2547392"/>
    <lineage>
        <taxon>Bacteria</taxon>
        <taxon>Pseudomonadati</taxon>
        <taxon>Pseudomonadota</taxon>
        <taxon>Gammaproteobacteria</taxon>
        <taxon>Cellvibrionales</taxon>
        <taxon>Halieaceae</taxon>
        <taxon>Seongchinamella</taxon>
    </lineage>
</organism>
<dbReference type="SUPFAM" id="SSF47413">
    <property type="entry name" value="lambda repressor-like DNA-binding domains"/>
    <property type="match status" value="1"/>
</dbReference>
<dbReference type="PANTHER" id="PTHR35010">
    <property type="entry name" value="BLL4672 PROTEIN-RELATED"/>
    <property type="match status" value="1"/>
</dbReference>
<dbReference type="InterPro" id="IPR010982">
    <property type="entry name" value="Lambda_DNA-bd_dom_sf"/>
</dbReference>
<dbReference type="InterPro" id="IPR001387">
    <property type="entry name" value="Cro/C1-type_HTH"/>
</dbReference>
<evidence type="ECO:0000313" key="2">
    <source>
        <dbReference type="EMBL" id="TDG11811.1"/>
    </source>
</evidence>
<dbReference type="CDD" id="cd00093">
    <property type="entry name" value="HTH_XRE"/>
    <property type="match status" value="1"/>
</dbReference>
<proteinExistence type="predicted"/>
<dbReference type="GO" id="GO:0003677">
    <property type="term" value="F:DNA binding"/>
    <property type="evidence" value="ECO:0007669"/>
    <property type="project" value="InterPro"/>
</dbReference>
<evidence type="ECO:0000313" key="3">
    <source>
        <dbReference type="Proteomes" id="UP000295554"/>
    </source>
</evidence>
<name>A0A4R5LNK3_9GAMM</name>
<dbReference type="EMBL" id="SMSE01000004">
    <property type="protein sequence ID" value="TDG11811.1"/>
    <property type="molecule type" value="Genomic_DNA"/>
</dbReference>